<sequence length="246" mass="27981">MDIPYLKRIGLFLYIAQGLRPDITYAVNYLARFSLGKDSSHWEALEHLIAYLCYTVNIGIYISNEHPENKIECYVDANWGGEGDRSSHGFILFHNRNPIAWQLKRQATVASSTCQAEYMALLFTSKECLWMANLFHPILATTTPIIYSDNKTSVNIALDIANQKQTRHLIQEFNLINEHICIKKVLLSWVSTNDQMVDILTKALGSIKVKQFLSKLIGDAHLDKCYGGECYDSPKNQKKALECSKT</sequence>
<evidence type="ECO:0000313" key="2">
    <source>
        <dbReference type="Proteomes" id="UP000765509"/>
    </source>
</evidence>
<proteinExistence type="predicted"/>
<dbReference type="Proteomes" id="UP000765509">
    <property type="component" value="Unassembled WGS sequence"/>
</dbReference>
<dbReference type="AlphaFoldDB" id="A0A9Q3GWJ5"/>
<dbReference type="OrthoDB" id="3344688at2759"/>
<evidence type="ECO:0008006" key="3">
    <source>
        <dbReference type="Google" id="ProtNLM"/>
    </source>
</evidence>
<dbReference type="PANTHER" id="PTHR11439">
    <property type="entry name" value="GAG-POL-RELATED RETROTRANSPOSON"/>
    <property type="match status" value="1"/>
</dbReference>
<reference evidence="1" key="1">
    <citation type="submission" date="2021-03" db="EMBL/GenBank/DDBJ databases">
        <title>Draft genome sequence of rust myrtle Austropuccinia psidii MF-1, a brazilian biotype.</title>
        <authorList>
            <person name="Quecine M.C."/>
            <person name="Pachon D.M.R."/>
            <person name="Bonatelli M.L."/>
            <person name="Correr F.H."/>
            <person name="Franceschini L.M."/>
            <person name="Leite T.F."/>
            <person name="Margarido G.R.A."/>
            <person name="Almeida C.A."/>
            <person name="Ferrarezi J.A."/>
            <person name="Labate C.A."/>
        </authorList>
    </citation>
    <scope>NUCLEOTIDE SEQUENCE</scope>
    <source>
        <strain evidence="1">MF-1</strain>
    </source>
</reference>
<dbReference type="PANTHER" id="PTHR11439:SF467">
    <property type="entry name" value="INTEGRASE CATALYTIC DOMAIN-CONTAINING PROTEIN"/>
    <property type="match status" value="1"/>
</dbReference>
<dbReference type="EMBL" id="AVOT02006279">
    <property type="protein sequence ID" value="MBW0481180.1"/>
    <property type="molecule type" value="Genomic_DNA"/>
</dbReference>
<keyword evidence="2" id="KW-1185">Reference proteome</keyword>
<organism evidence="1 2">
    <name type="scientific">Austropuccinia psidii MF-1</name>
    <dbReference type="NCBI Taxonomy" id="1389203"/>
    <lineage>
        <taxon>Eukaryota</taxon>
        <taxon>Fungi</taxon>
        <taxon>Dikarya</taxon>
        <taxon>Basidiomycota</taxon>
        <taxon>Pucciniomycotina</taxon>
        <taxon>Pucciniomycetes</taxon>
        <taxon>Pucciniales</taxon>
        <taxon>Sphaerophragmiaceae</taxon>
        <taxon>Austropuccinia</taxon>
    </lineage>
</organism>
<evidence type="ECO:0000313" key="1">
    <source>
        <dbReference type="EMBL" id="MBW0481180.1"/>
    </source>
</evidence>
<dbReference type="InterPro" id="IPR012337">
    <property type="entry name" value="RNaseH-like_sf"/>
</dbReference>
<name>A0A9Q3GWJ5_9BASI</name>
<gene>
    <name evidence="1" type="ORF">O181_020895</name>
</gene>
<comment type="caution">
    <text evidence="1">The sequence shown here is derived from an EMBL/GenBank/DDBJ whole genome shotgun (WGS) entry which is preliminary data.</text>
</comment>
<dbReference type="CDD" id="cd09272">
    <property type="entry name" value="RNase_HI_RT_Ty1"/>
    <property type="match status" value="1"/>
</dbReference>
<dbReference type="SUPFAM" id="SSF53098">
    <property type="entry name" value="Ribonuclease H-like"/>
    <property type="match status" value="1"/>
</dbReference>
<accession>A0A9Q3GWJ5</accession>
<protein>
    <recommendedName>
        <fullName evidence="3">Copia protein</fullName>
    </recommendedName>
</protein>